<dbReference type="Proteomes" id="UP000507470">
    <property type="component" value="Unassembled WGS sequence"/>
</dbReference>
<dbReference type="PANTHER" id="PTHR34817">
    <property type="entry name" value="NUCLEOTIDYLTRANSFERASE"/>
    <property type="match status" value="1"/>
</dbReference>
<gene>
    <name evidence="1" type="ORF">MCOR_3446</name>
</gene>
<name>A0A6J8A427_MYTCO</name>
<dbReference type="PANTHER" id="PTHR34817:SF1">
    <property type="entry name" value="NUCLEOTIDYLTRANSFERASE"/>
    <property type="match status" value="1"/>
</dbReference>
<dbReference type="EMBL" id="CACVKT020000585">
    <property type="protein sequence ID" value="CAC5361245.1"/>
    <property type="molecule type" value="Genomic_DNA"/>
</dbReference>
<dbReference type="Gene3D" id="3.10.590.10">
    <property type="entry name" value="ph1033 like domains"/>
    <property type="match status" value="1"/>
</dbReference>
<keyword evidence="2" id="KW-1185">Reference proteome</keyword>
<dbReference type="OrthoDB" id="6103986at2759"/>
<accession>A0A6J8A427</accession>
<reference evidence="1 2" key="1">
    <citation type="submission" date="2020-06" db="EMBL/GenBank/DDBJ databases">
        <authorList>
            <person name="Li R."/>
            <person name="Bekaert M."/>
        </authorList>
    </citation>
    <scope>NUCLEOTIDE SEQUENCE [LARGE SCALE GENOMIC DNA]</scope>
    <source>
        <strain evidence="2">wild</strain>
    </source>
</reference>
<evidence type="ECO:0000313" key="1">
    <source>
        <dbReference type="EMBL" id="CAC5361245.1"/>
    </source>
</evidence>
<dbReference type="InterPro" id="IPR018775">
    <property type="entry name" value="RlaP"/>
</dbReference>
<dbReference type="AlphaFoldDB" id="A0A6J8A427"/>
<sequence>MEDDKINGIYLRRKVQKKKKKVNLRYSFLSPVKTKTYNNFTTNEIILKACNISPQRLFPIYGSHGNVNSEEFDEDSEKSVDVAGGEEMLNTDNFKKDDDLSPWFYFNLKWITEYSSQFGEQCLPFQKTGNFYCIDKTPLNKARNWHEIDKETGQELCKQMDDHFKKLKIKQEEKIKLHESRLPPPFMRPASNTENFIEIWSQLVKKVENELGTVLLACPFGSQRYNLDTEKSDMDMFVIYQADTKSLLGFDKQPPQTVKSSEREALDYTVHEVYRYGELLLAGDHRCVETLFLQESSYVAFSDTFKQLLFKRHLFLNSLCLDKYLRDALGNKGLKLFEKWTKDKPYDLQMTERESKLAYIIIRLLQNAKNVVDKEDLQVFRLKESPERNLLMSLKSMENIPPIQFVLDEINRLKNYIDENKDTVPEASEELKLFMNDWILTLRRERLI</sequence>
<organism evidence="1 2">
    <name type="scientific">Mytilus coruscus</name>
    <name type="common">Sea mussel</name>
    <dbReference type="NCBI Taxonomy" id="42192"/>
    <lineage>
        <taxon>Eukaryota</taxon>
        <taxon>Metazoa</taxon>
        <taxon>Spiralia</taxon>
        <taxon>Lophotrochozoa</taxon>
        <taxon>Mollusca</taxon>
        <taxon>Bivalvia</taxon>
        <taxon>Autobranchia</taxon>
        <taxon>Pteriomorphia</taxon>
        <taxon>Mytilida</taxon>
        <taxon>Mytiloidea</taxon>
        <taxon>Mytilidae</taxon>
        <taxon>Mytilinae</taxon>
        <taxon>Mytilus</taxon>
    </lineage>
</organism>
<dbReference type="Pfam" id="PF10127">
    <property type="entry name" value="RlaP"/>
    <property type="match status" value="1"/>
</dbReference>
<protein>
    <submittedName>
        <fullName evidence="1">Uncharacterized protein</fullName>
    </submittedName>
</protein>
<evidence type="ECO:0000313" key="2">
    <source>
        <dbReference type="Proteomes" id="UP000507470"/>
    </source>
</evidence>
<proteinExistence type="predicted"/>